<evidence type="ECO:0000313" key="3">
    <source>
        <dbReference type="Proteomes" id="UP000234661"/>
    </source>
</evidence>
<accession>A0A2J4XUU3</accession>
<feature type="transmembrane region" description="Helical" evidence="1">
    <location>
        <begin position="7"/>
        <end position="26"/>
    </location>
</feature>
<keyword evidence="1" id="KW-0472">Membrane</keyword>
<feature type="non-terminal residue" evidence="2">
    <location>
        <position position="138"/>
    </location>
</feature>
<evidence type="ECO:0000256" key="1">
    <source>
        <dbReference type="SAM" id="Phobius"/>
    </source>
</evidence>
<evidence type="ECO:0000313" key="2">
    <source>
        <dbReference type="EMBL" id="PLM41448.1"/>
    </source>
</evidence>
<comment type="caution">
    <text evidence="2">The sequence shown here is derived from an EMBL/GenBank/DDBJ whole genome shotgun (WGS) entry which is preliminary data.</text>
</comment>
<reference evidence="2 3" key="2">
    <citation type="submission" date="2018-01" db="EMBL/GenBank/DDBJ databases">
        <title>Genomic study of Klebsiella pneumoniae.</title>
        <authorList>
            <person name="Yang Y."/>
            <person name="Bicalho R."/>
        </authorList>
    </citation>
    <scope>NUCLEOTIDE SEQUENCE [LARGE SCALE GENOMIC DNA]</scope>
    <source>
        <strain evidence="2 3">A2</strain>
    </source>
</reference>
<dbReference type="EMBL" id="PIET01002792">
    <property type="protein sequence ID" value="PLM41448.1"/>
    <property type="molecule type" value="Genomic_DNA"/>
</dbReference>
<proteinExistence type="predicted"/>
<reference evidence="2 3" key="1">
    <citation type="submission" date="2017-11" db="EMBL/GenBank/DDBJ databases">
        <authorList>
            <person name="Han C.G."/>
        </authorList>
    </citation>
    <scope>NUCLEOTIDE SEQUENCE [LARGE SCALE GENOMIC DNA]</scope>
    <source>
        <strain evidence="2 3">A2</strain>
    </source>
</reference>
<name>A0A2J4XUU3_9ENTR</name>
<dbReference type="Proteomes" id="UP000234661">
    <property type="component" value="Unassembled WGS sequence"/>
</dbReference>
<organism evidence="2 3">
    <name type="scientific">Klebsiella michiganensis</name>
    <dbReference type="NCBI Taxonomy" id="1134687"/>
    <lineage>
        <taxon>Bacteria</taxon>
        <taxon>Pseudomonadati</taxon>
        <taxon>Pseudomonadota</taxon>
        <taxon>Gammaproteobacteria</taxon>
        <taxon>Enterobacterales</taxon>
        <taxon>Enterobacteriaceae</taxon>
        <taxon>Klebsiella/Raoultella group</taxon>
        <taxon>Klebsiella</taxon>
    </lineage>
</organism>
<gene>
    <name evidence="2" type="ORF">CWM85_41785</name>
</gene>
<dbReference type="AlphaFoldDB" id="A0A2J4XUU3"/>
<protein>
    <submittedName>
        <fullName evidence="2">AsmA family protein</fullName>
    </submittedName>
</protein>
<sequence>MKFLRKLILWLLIALLVVIIAAYFLLQTQWGGRQASAWLSDGTGWKVSFNKMDHNFSSPLYLQLQNVTLGRDGKPATLVAQTVDIGFSSRQFSDPLHADEIVLSDGTLNFSPSSAALPFAADRLQLRNMAFNSPESDW</sequence>
<keyword evidence="1" id="KW-1133">Transmembrane helix</keyword>
<keyword evidence="1" id="KW-0812">Transmembrane</keyword>